<name>A0ABW4A029_9ACTN</name>
<dbReference type="RefSeq" id="WP_317786773.1">
    <property type="nucleotide sequence ID" value="NZ_AP028461.1"/>
</dbReference>
<keyword evidence="1" id="KW-0732">Signal</keyword>
<evidence type="ECO:0000256" key="1">
    <source>
        <dbReference type="SAM" id="SignalP"/>
    </source>
</evidence>
<evidence type="ECO:0008006" key="4">
    <source>
        <dbReference type="Google" id="ProtNLM"/>
    </source>
</evidence>
<proteinExistence type="predicted"/>
<reference evidence="3" key="1">
    <citation type="journal article" date="2019" name="Int. J. Syst. Evol. Microbiol.">
        <title>The Global Catalogue of Microorganisms (GCM) 10K type strain sequencing project: providing services to taxonomists for standard genome sequencing and annotation.</title>
        <authorList>
            <consortium name="The Broad Institute Genomics Platform"/>
            <consortium name="The Broad Institute Genome Sequencing Center for Infectious Disease"/>
            <person name="Wu L."/>
            <person name="Ma J."/>
        </authorList>
    </citation>
    <scope>NUCLEOTIDE SEQUENCE [LARGE SCALE GENOMIC DNA]</scope>
    <source>
        <strain evidence="3">CCM 7526</strain>
    </source>
</reference>
<organism evidence="2 3">
    <name type="scientific">Actinoplanes sichuanensis</name>
    <dbReference type="NCBI Taxonomy" id="512349"/>
    <lineage>
        <taxon>Bacteria</taxon>
        <taxon>Bacillati</taxon>
        <taxon>Actinomycetota</taxon>
        <taxon>Actinomycetes</taxon>
        <taxon>Micromonosporales</taxon>
        <taxon>Micromonosporaceae</taxon>
        <taxon>Actinoplanes</taxon>
    </lineage>
</organism>
<protein>
    <recommendedName>
        <fullName evidence="4">Lipoprotein</fullName>
    </recommendedName>
</protein>
<keyword evidence="3" id="KW-1185">Reference proteome</keyword>
<comment type="caution">
    <text evidence="2">The sequence shown here is derived from an EMBL/GenBank/DDBJ whole genome shotgun (WGS) entry which is preliminary data.</text>
</comment>
<dbReference type="EMBL" id="JBHTMK010000002">
    <property type="protein sequence ID" value="MFD1363816.1"/>
    <property type="molecule type" value="Genomic_DNA"/>
</dbReference>
<sequence>MRLYRRVAGLATVTALSLGAAACGVAEAAIDAAAAATPAGKLLAAAPDQATPAFAFATKGDCSGSISGVVDPAAKAARASATAKVPGVGAVTMSYLLIGEDKSFFSIAFKPASLHAANGVPKGWHKVDPAKVGEESREMLVYSPEILDPLGVGGLASVASGVVQDGAKYTGTIDMTRIEQAKRILPATTMTKLGDRAKAVPFEAIVDEATGTTTSFTLSPPDAKSCTAVYDKFGAVKKVSAPKAKKATAALYRLLGA</sequence>
<dbReference type="Proteomes" id="UP001597183">
    <property type="component" value="Unassembled WGS sequence"/>
</dbReference>
<evidence type="ECO:0000313" key="2">
    <source>
        <dbReference type="EMBL" id="MFD1363816.1"/>
    </source>
</evidence>
<evidence type="ECO:0000313" key="3">
    <source>
        <dbReference type="Proteomes" id="UP001597183"/>
    </source>
</evidence>
<feature type="chain" id="PRO_5045300306" description="Lipoprotein" evidence="1">
    <location>
        <begin position="29"/>
        <end position="257"/>
    </location>
</feature>
<accession>A0ABW4A029</accession>
<gene>
    <name evidence="2" type="ORF">ACFQ5G_00510</name>
</gene>
<dbReference type="PROSITE" id="PS51257">
    <property type="entry name" value="PROKAR_LIPOPROTEIN"/>
    <property type="match status" value="1"/>
</dbReference>
<feature type="signal peptide" evidence="1">
    <location>
        <begin position="1"/>
        <end position="28"/>
    </location>
</feature>